<comment type="caution">
    <text evidence="1">The sequence shown here is derived from an EMBL/GenBank/DDBJ whole genome shotgun (WGS) entry which is preliminary data.</text>
</comment>
<evidence type="ECO:0000313" key="2">
    <source>
        <dbReference type="Proteomes" id="UP001595711"/>
    </source>
</evidence>
<proteinExistence type="predicted"/>
<organism evidence="1 2">
    <name type="scientific">Ferrovibrio xuzhouensis</name>
    <dbReference type="NCBI Taxonomy" id="1576914"/>
    <lineage>
        <taxon>Bacteria</taxon>
        <taxon>Pseudomonadati</taxon>
        <taxon>Pseudomonadota</taxon>
        <taxon>Alphaproteobacteria</taxon>
        <taxon>Rhodospirillales</taxon>
        <taxon>Rhodospirillaceae</taxon>
        <taxon>Ferrovibrio</taxon>
    </lineage>
</organism>
<dbReference type="Proteomes" id="UP001595711">
    <property type="component" value="Unassembled WGS sequence"/>
</dbReference>
<name>A0ABV7VGE6_9PROT</name>
<gene>
    <name evidence="1" type="ORF">ACFOOQ_11270</name>
</gene>
<dbReference type="EMBL" id="JBHRYJ010000002">
    <property type="protein sequence ID" value="MFC3676127.1"/>
    <property type="molecule type" value="Genomic_DNA"/>
</dbReference>
<sequence>MAAPVTPWPPPASRTAGSYAVYSSSYGIEHGTCERSLMRNVPASAALPADSAVGLGMDRLDRYCVGRILEYAPDRKAVQWYGGTGGYAYAVMPLGTFQRDGRYCRDFQASARFDSHSERMQGTACRTPDGSWHSSH</sequence>
<keyword evidence="2" id="KW-1185">Reference proteome</keyword>
<reference evidence="2" key="1">
    <citation type="journal article" date="2019" name="Int. J. Syst. Evol. Microbiol.">
        <title>The Global Catalogue of Microorganisms (GCM) 10K type strain sequencing project: providing services to taxonomists for standard genome sequencing and annotation.</title>
        <authorList>
            <consortium name="The Broad Institute Genomics Platform"/>
            <consortium name="The Broad Institute Genome Sequencing Center for Infectious Disease"/>
            <person name="Wu L."/>
            <person name="Ma J."/>
        </authorList>
    </citation>
    <scope>NUCLEOTIDE SEQUENCE [LARGE SCALE GENOMIC DNA]</scope>
    <source>
        <strain evidence="2">KCTC 42182</strain>
    </source>
</reference>
<protein>
    <submittedName>
        <fullName evidence="1">RT0821/Lpp0805 family surface protein</fullName>
    </submittedName>
</protein>
<evidence type="ECO:0000313" key="1">
    <source>
        <dbReference type="EMBL" id="MFC3676127.1"/>
    </source>
</evidence>
<accession>A0ABV7VGE6</accession>